<organism evidence="2 3">
    <name type="scientific">Arachis duranensis</name>
    <name type="common">Wild peanut</name>
    <dbReference type="NCBI Taxonomy" id="130453"/>
    <lineage>
        <taxon>Eukaryota</taxon>
        <taxon>Viridiplantae</taxon>
        <taxon>Streptophyta</taxon>
        <taxon>Embryophyta</taxon>
        <taxon>Tracheophyta</taxon>
        <taxon>Spermatophyta</taxon>
        <taxon>Magnoliopsida</taxon>
        <taxon>eudicotyledons</taxon>
        <taxon>Gunneridae</taxon>
        <taxon>Pentapetalae</taxon>
        <taxon>rosids</taxon>
        <taxon>fabids</taxon>
        <taxon>Fabales</taxon>
        <taxon>Fabaceae</taxon>
        <taxon>Papilionoideae</taxon>
        <taxon>50 kb inversion clade</taxon>
        <taxon>dalbergioids sensu lato</taxon>
        <taxon>Dalbergieae</taxon>
        <taxon>Pterocarpus clade</taxon>
        <taxon>Arachis</taxon>
    </lineage>
</organism>
<dbReference type="Proteomes" id="UP000515211">
    <property type="component" value="Chromosome 4"/>
</dbReference>
<accession>A0A6P5NML1</accession>
<protein>
    <submittedName>
        <fullName evidence="3">Heparanase-like protein 2</fullName>
    </submittedName>
</protein>
<name>A0A6P5NML1_ARADU</name>
<dbReference type="GO" id="GO:0009505">
    <property type="term" value="C:plant-type cell wall"/>
    <property type="evidence" value="ECO:0007669"/>
    <property type="project" value="TreeGrafter"/>
</dbReference>
<dbReference type="GO" id="GO:0004566">
    <property type="term" value="F:beta-glucuronidase activity"/>
    <property type="evidence" value="ECO:0007669"/>
    <property type="project" value="TreeGrafter"/>
</dbReference>
<dbReference type="PANTHER" id="PTHR14363">
    <property type="entry name" value="HEPARANASE-RELATED"/>
    <property type="match status" value="1"/>
</dbReference>
<reference evidence="3" key="2">
    <citation type="submission" date="2025-08" db="UniProtKB">
        <authorList>
            <consortium name="RefSeq"/>
        </authorList>
    </citation>
    <scope>IDENTIFICATION</scope>
    <source>
        <tissue evidence="3">Whole plant</tissue>
    </source>
</reference>
<dbReference type="KEGG" id="adu:110280403"/>
<dbReference type="PANTHER" id="PTHR14363:SF13">
    <property type="entry name" value="OS07G0598400 PROTEIN"/>
    <property type="match status" value="1"/>
</dbReference>
<dbReference type="GO" id="GO:0016020">
    <property type="term" value="C:membrane"/>
    <property type="evidence" value="ECO:0007669"/>
    <property type="project" value="InterPro"/>
</dbReference>
<dbReference type="AlphaFoldDB" id="A0A6P5NML1"/>
<dbReference type="InterPro" id="IPR005199">
    <property type="entry name" value="Glyco_hydro_79"/>
</dbReference>
<proteinExistence type="inferred from homology"/>
<dbReference type="Gene3D" id="3.20.20.80">
    <property type="entry name" value="Glycosidases"/>
    <property type="match status" value="1"/>
</dbReference>
<dbReference type="RefSeq" id="XP_020997076.2">
    <property type="nucleotide sequence ID" value="XM_021141417.2"/>
</dbReference>
<gene>
    <name evidence="3" type="primary">LOC110280403</name>
</gene>
<evidence type="ECO:0000313" key="3">
    <source>
        <dbReference type="RefSeq" id="XP_020997076.2"/>
    </source>
</evidence>
<reference evidence="2" key="1">
    <citation type="journal article" date="2016" name="Nat. Genet.">
        <title>The genome sequences of Arachis duranensis and Arachis ipaensis, the diploid ancestors of cultivated peanut.</title>
        <authorList>
            <person name="Bertioli D.J."/>
            <person name="Cannon S.B."/>
            <person name="Froenicke L."/>
            <person name="Huang G."/>
            <person name="Farmer A.D."/>
            <person name="Cannon E.K."/>
            <person name="Liu X."/>
            <person name="Gao D."/>
            <person name="Clevenger J."/>
            <person name="Dash S."/>
            <person name="Ren L."/>
            <person name="Moretzsohn M.C."/>
            <person name="Shirasawa K."/>
            <person name="Huang W."/>
            <person name="Vidigal B."/>
            <person name="Abernathy B."/>
            <person name="Chu Y."/>
            <person name="Niederhuth C.E."/>
            <person name="Umale P."/>
            <person name="Araujo A.C."/>
            <person name="Kozik A."/>
            <person name="Kim K.D."/>
            <person name="Burow M.D."/>
            <person name="Varshney R.K."/>
            <person name="Wang X."/>
            <person name="Zhang X."/>
            <person name="Barkley N."/>
            <person name="Guimaraes P.M."/>
            <person name="Isobe S."/>
            <person name="Guo B."/>
            <person name="Liao B."/>
            <person name="Stalker H.T."/>
            <person name="Schmitz R.J."/>
            <person name="Scheffler B.E."/>
            <person name="Leal-Bertioli S.C."/>
            <person name="Xun X."/>
            <person name="Jackson S.A."/>
            <person name="Michelmore R."/>
            <person name="Ozias-Akins P."/>
        </authorList>
    </citation>
    <scope>NUCLEOTIDE SEQUENCE [LARGE SCALE GENOMIC DNA]</scope>
    <source>
        <strain evidence="2">cv. V14167</strain>
    </source>
</reference>
<evidence type="ECO:0000256" key="1">
    <source>
        <dbReference type="ARBA" id="ARBA00009800"/>
    </source>
</evidence>
<evidence type="ECO:0000313" key="2">
    <source>
        <dbReference type="Proteomes" id="UP000515211"/>
    </source>
</evidence>
<dbReference type="GeneID" id="110280403"/>
<comment type="similarity">
    <text evidence="1">Belongs to the glycosyl hydrolase 79 family.</text>
</comment>
<keyword evidence="2" id="KW-1185">Reference proteome</keyword>
<dbReference type="Pfam" id="PF03662">
    <property type="entry name" value="Glyco_hydro_79n"/>
    <property type="match status" value="1"/>
</dbReference>
<dbReference type="SUPFAM" id="SSF51445">
    <property type="entry name" value="(Trans)glycosidases"/>
    <property type="match status" value="1"/>
</dbReference>
<dbReference type="InterPro" id="IPR017853">
    <property type="entry name" value="GH"/>
</dbReference>
<sequence length="128" mass="14963">MTASAFNLLRIRLGGSLEYQIIYQFEKQKHCPTMKKKDNGLFGFSVGCLPRKRWDEMNHFFNKIGVKLNNTINLMKYTISKEYNIDSYELGNELCSEGVSARIDSFQYAKDITKLRHIVDSLYHNTRI</sequence>